<evidence type="ECO:0000256" key="6">
    <source>
        <dbReference type="ARBA" id="ARBA00022778"/>
    </source>
</evidence>
<evidence type="ECO:0000256" key="14">
    <source>
        <dbReference type="ARBA" id="ARBA00023136"/>
    </source>
</evidence>
<evidence type="ECO:0000256" key="4">
    <source>
        <dbReference type="ARBA" id="ARBA00022548"/>
    </source>
</evidence>
<reference evidence="21 22" key="1">
    <citation type="submission" date="2016-03" db="EMBL/GenBank/DDBJ databases">
        <title>Fine-scale spatial genetic structure of a fungal parasite of coffee scale insects.</title>
        <authorList>
            <person name="Jackson D."/>
            <person name="Zemenick K.A."/>
            <person name="Malloure B."/>
            <person name="Quandt C.A."/>
            <person name="James T.Y."/>
        </authorList>
    </citation>
    <scope>NUCLEOTIDE SEQUENCE [LARGE SCALE GENOMIC DNA]</scope>
    <source>
        <strain evidence="21 22">UM487</strain>
    </source>
</reference>
<dbReference type="GO" id="GO:0047598">
    <property type="term" value="F:7-dehydrocholesterol reductase activity"/>
    <property type="evidence" value="ECO:0007669"/>
    <property type="project" value="UniProtKB-EC"/>
</dbReference>
<dbReference type="EC" id="1.3.1.21" evidence="17"/>
<dbReference type="EMBL" id="LUKN01000162">
    <property type="protein sequence ID" value="OAR05681.1"/>
    <property type="molecule type" value="Genomic_DNA"/>
</dbReference>
<comment type="caution">
    <text evidence="21">The sequence shown here is derived from an EMBL/GenBank/DDBJ whole genome shotgun (WGS) entry which is preliminary data.</text>
</comment>
<evidence type="ECO:0000256" key="12">
    <source>
        <dbReference type="ARBA" id="ARBA00023011"/>
    </source>
</evidence>
<dbReference type="PANTHER" id="PTHR21257">
    <property type="entry name" value="DELTA(14)-STEROL REDUCTASE"/>
    <property type="match status" value="1"/>
</dbReference>
<keyword evidence="11 20" id="KW-0560">Oxidoreductase</keyword>
<evidence type="ECO:0000256" key="7">
    <source>
        <dbReference type="ARBA" id="ARBA00022824"/>
    </source>
</evidence>
<dbReference type="InterPro" id="IPR001171">
    <property type="entry name" value="ERG24_DHCR-like"/>
</dbReference>
<keyword evidence="10 20" id="KW-1133">Transmembrane helix</keyword>
<dbReference type="GO" id="GO:0005789">
    <property type="term" value="C:endoplasmic reticulum membrane"/>
    <property type="evidence" value="ECO:0007669"/>
    <property type="project" value="UniProtKB-SubCell"/>
</dbReference>
<evidence type="ECO:0000256" key="3">
    <source>
        <dbReference type="ARBA" id="ARBA00022516"/>
    </source>
</evidence>
<organism evidence="21 22">
    <name type="scientific">Cordyceps confragosa</name>
    <name type="common">Lecanicillium lecanii</name>
    <dbReference type="NCBI Taxonomy" id="2714763"/>
    <lineage>
        <taxon>Eukaryota</taxon>
        <taxon>Fungi</taxon>
        <taxon>Dikarya</taxon>
        <taxon>Ascomycota</taxon>
        <taxon>Pezizomycotina</taxon>
        <taxon>Sordariomycetes</taxon>
        <taxon>Hypocreomycetidae</taxon>
        <taxon>Hypocreales</taxon>
        <taxon>Cordycipitaceae</taxon>
        <taxon>Akanthomyces</taxon>
    </lineage>
</organism>
<keyword evidence="14 20" id="KW-0472">Membrane</keyword>
<feature type="transmembrane region" description="Helical" evidence="20">
    <location>
        <begin position="214"/>
        <end position="235"/>
    </location>
</feature>
<comment type="caution">
    <text evidence="20">Lacks conserved residue(s) required for the propagation of feature annotation.</text>
</comment>
<dbReference type="OrthoDB" id="5326588at2759"/>
<evidence type="ECO:0000256" key="15">
    <source>
        <dbReference type="ARBA" id="ARBA00023166"/>
    </source>
</evidence>
<keyword evidence="4" id="KW-0153">Cholesterol metabolism</keyword>
<evidence type="ECO:0000256" key="18">
    <source>
        <dbReference type="ARBA" id="ARBA00039984"/>
    </source>
</evidence>
<keyword evidence="12 20" id="KW-0756">Sterol biosynthesis</keyword>
<dbReference type="Pfam" id="PF01222">
    <property type="entry name" value="ERG4_ERG24"/>
    <property type="match status" value="1"/>
</dbReference>
<evidence type="ECO:0000256" key="1">
    <source>
        <dbReference type="ARBA" id="ARBA00004477"/>
    </source>
</evidence>
<evidence type="ECO:0000256" key="2">
    <source>
        <dbReference type="ARBA" id="ARBA00005402"/>
    </source>
</evidence>
<keyword evidence="6" id="KW-0152">Cholesterol biosynthesis</keyword>
<dbReference type="PROSITE" id="PS01017">
    <property type="entry name" value="STEROL_REDUCT_1"/>
    <property type="match status" value="1"/>
</dbReference>
<protein>
    <recommendedName>
        <fullName evidence="18">7-dehydrocholesterol reductase</fullName>
        <ecNumber evidence="17">1.3.1.21</ecNumber>
    </recommendedName>
    <alternativeName>
        <fullName evidence="19">Sterol Delta(7)-reductase</fullName>
    </alternativeName>
</protein>
<keyword evidence="13 20" id="KW-0443">Lipid metabolism</keyword>
<feature type="transmembrane region" description="Helical" evidence="20">
    <location>
        <begin position="123"/>
        <end position="143"/>
    </location>
</feature>
<evidence type="ECO:0000256" key="10">
    <source>
        <dbReference type="ARBA" id="ARBA00022989"/>
    </source>
</evidence>
<evidence type="ECO:0000313" key="22">
    <source>
        <dbReference type="Proteomes" id="UP000243081"/>
    </source>
</evidence>
<evidence type="ECO:0000256" key="20">
    <source>
        <dbReference type="RuleBase" id="RU369120"/>
    </source>
</evidence>
<keyword evidence="3 20" id="KW-0444">Lipid biosynthesis</keyword>
<dbReference type="GO" id="GO:0006695">
    <property type="term" value="P:cholesterol biosynthetic process"/>
    <property type="evidence" value="ECO:0007669"/>
    <property type="project" value="UniProtKB-KW"/>
</dbReference>
<evidence type="ECO:0000256" key="16">
    <source>
        <dbReference type="ARBA" id="ARBA00023221"/>
    </source>
</evidence>
<keyword evidence="8" id="KW-0521">NADP</keyword>
<keyword evidence="9 20" id="KW-0752">Steroid biosynthesis</keyword>
<keyword evidence="16 20" id="KW-0753">Steroid metabolism</keyword>
<gene>
    <name evidence="21" type="ORF">LLEC1_08124</name>
</gene>
<dbReference type="AlphaFoldDB" id="A0A179IV31"/>
<dbReference type="Proteomes" id="UP000243081">
    <property type="component" value="Unassembled WGS sequence"/>
</dbReference>
<comment type="similarity">
    <text evidence="2 20">Belongs to the ERG4/ERG24 family.</text>
</comment>
<evidence type="ECO:0000256" key="17">
    <source>
        <dbReference type="ARBA" id="ARBA00038851"/>
    </source>
</evidence>
<accession>A0A179IV31</accession>
<proteinExistence type="inferred from homology"/>
<dbReference type="OMA" id="YSEDRAF"/>
<evidence type="ECO:0000313" key="21">
    <source>
        <dbReference type="EMBL" id="OAR05681.1"/>
    </source>
</evidence>
<evidence type="ECO:0000256" key="5">
    <source>
        <dbReference type="ARBA" id="ARBA00022692"/>
    </source>
</evidence>
<sequence length="238" mass="26614">MAAMPGIVAPIFSIVFFIVLAEFDGCISYFLTEAYRRGFGCLFTTYSPRLTKEGLIAVFGWVAVQAALFQWLPGPMNTGQQTPAGYIHSYRTNGLTAWVVTHDSLAALCWCGVVDAGFIPRNWSGLVAAMNLAGFLVSAFTYLKGCFFPTYSEDRAFSGSILYDFYIGVKLNPQVGTHFNFKLFSNGRPGIVAWTLIYSRDLSNLFYQYQNESLVQLTLLLITILHTIYIINFFINES</sequence>
<dbReference type="PANTHER" id="PTHR21257:SF38">
    <property type="entry name" value="7-DEHYDROCHOLESTEROL REDUCTASE"/>
    <property type="match status" value="1"/>
</dbReference>
<evidence type="ECO:0000256" key="9">
    <source>
        <dbReference type="ARBA" id="ARBA00022955"/>
    </source>
</evidence>
<feature type="transmembrane region" description="Helical" evidence="20">
    <location>
        <begin position="53"/>
        <end position="72"/>
    </location>
</feature>
<evidence type="ECO:0000256" key="19">
    <source>
        <dbReference type="ARBA" id="ARBA00042688"/>
    </source>
</evidence>
<dbReference type="GO" id="GO:0016132">
    <property type="term" value="P:brassinosteroid biosynthetic process"/>
    <property type="evidence" value="ECO:0007669"/>
    <property type="project" value="TreeGrafter"/>
</dbReference>
<dbReference type="InterPro" id="IPR018083">
    <property type="entry name" value="Sterol_reductase_CS"/>
</dbReference>
<feature type="transmembrane region" description="Helical" evidence="20">
    <location>
        <begin position="6"/>
        <end position="32"/>
    </location>
</feature>
<name>A0A179IV31_CORDF</name>
<keyword evidence="22" id="KW-1185">Reference proteome</keyword>
<keyword evidence="5 20" id="KW-0812">Transmembrane</keyword>
<evidence type="ECO:0000256" key="13">
    <source>
        <dbReference type="ARBA" id="ARBA00023098"/>
    </source>
</evidence>
<keyword evidence="7" id="KW-0256">Endoplasmic reticulum</keyword>
<comment type="subcellular location">
    <subcellularLocation>
        <location evidence="1">Endoplasmic reticulum membrane</location>
        <topology evidence="1">Multi-pass membrane protein</topology>
    </subcellularLocation>
</comment>
<keyword evidence="15 20" id="KW-1207">Sterol metabolism</keyword>
<evidence type="ECO:0000256" key="8">
    <source>
        <dbReference type="ARBA" id="ARBA00022857"/>
    </source>
</evidence>
<evidence type="ECO:0000256" key="11">
    <source>
        <dbReference type="ARBA" id="ARBA00023002"/>
    </source>
</evidence>